<reference evidence="1" key="1">
    <citation type="submission" date="2013-07" db="EMBL/GenBank/DDBJ databases">
        <title>Midgut Transcriptome Profiling of Anoplphora glabripennis, a Lignocellulose Degrading, Wood-Boring Cerambycid.</title>
        <authorList>
            <person name="Scully E.D."/>
            <person name="Hoover K."/>
            <person name="Carlson J.E."/>
            <person name="Tien M."/>
            <person name="Geib S.M."/>
        </authorList>
    </citation>
    <scope>NUCLEOTIDE SEQUENCE</scope>
</reference>
<dbReference type="PANTHER" id="PTHR47326">
    <property type="entry name" value="TRANSPOSABLE ELEMENT TC3 TRANSPOSASE-LIKE PROTEIN"/>
    <property type="match status" value="1"/>
</dbReference>
<dbReference type="InterPro" id="IPR036397">
    <property type="entry name" value="RNaseH_sf"/>
</dbReference>
<name>V5GJV9_ANOGL</name>
<dbReference type="AlphaFoldDB" id="V5GJV9"/>
<dbReference type="GO" id="GO:0003676">
    <property type="term" value="F:nucleic acid binding"/>
    <property type="evidence" value="ECO:0007669"/>
    <property type="project" value="InterPro"/>
</dbReference>
<dbReference type="Gene3D" id="3.30.420.10">
    <property type="entry name" value="Ribonuclease H-like superfamily/Ribonuclease H"/>
    <property type="match status" value="1"/>
</dbReference>
<evidence type="ECO:0000313" key="1">
    <source>
        <dbReference type="EMBL" id="JAB64379.1"/>
    </source>
</evidence>
<organism evidence="1">
    <name type="scientific">Anoplophora glabripennis</name>
    <name type="common">Asian longhorn beetle</name>
    <name type="synonym">Anoplophora nobilis</name>
    <dbReference type="NCBI Taxonomy" id="217634"/>
    <lineage>
        <taxon>Eukaryota</taxon>
        <taxon>Metazoa</taxon>
        <taxon>Ecdysozoa</taxon>
        <taxon>Arthropoda</taxon>
        <taxon>Hexapoda</taxon>
        <taxon>Insecta</taxon>
        <taxon>Pterygota</taxon>
        <taxon>Neoptera</taxon>
        <taxon>Endopterygota</taxon>
        <taxon>Coleoptera</taxon>
        <taxon>Polyphaga</taxon>
        <taxon>Cucujiformia</taxon>
        <taxon>Chrysomeloidea</taxon>
        <taxon>Cerambycidae</taxon>
        <taxon>Lamiinae</taxon>
        <taxon>Lamiini</taxon>
        <taxon>Anoplophora</taxon>
    </lineage>
</organism>
<sequence>MNFHNNHVWADENPNAILEGRHQHQFSLNVWVGIVGDHLIGPFFLPPRLTGDVYRRFLEDELPVLLEDIPLPLRLQMYFMHDGAPPHFSLAAREYLNNIYPNRWIGRGGTQPWPREVSRLKFVGFFPLGSPQTFGLYDSSANHRRIKKPHCRIL</sequence>
<accession>V5GJV9</accession>
<proteinExistence type="predicted"/>
<dbReference type="EMBL" id="GALX01004087">
    <property type="protein sequence ID" value="JAB64379.1"/>
    <property type="molecule type" value="Transcribed_RNA"/>
</dbReference>
<dbReference type="PANTHER" id="PTHR47326:SF1">
    <property type="entry name" value="HTH PSQ-TYPE DOMAIN-CONTAINING PROTEIN"/>
    <property type="match status" value="1"/>
</dbReference>
<evidence type="ECO:0008006" key="2">
    <source>
        <dbReference type="Google" id="ProtNLM"/>
    </source>
</evidence>
<protein>
    <recommendedName>
        <fullName evidence="2">Transposable element Tc3 transposase</fullName>
    </recommendedName>
</protein>